<dbReference type="OrthoDB" id="3634440at2"/>
<dbReference type="RefSeq" id="WP_109630652.1">
    <property type="nucleotide sequence ID" value="NZ_QGHB01000001.1"/>
</dbReference>
<protein>
    <recommendedName>
        <fullName evidence="6">Peptidase inhibitor family I36</fullName>
    </recommendedName>
</protein>
<evidence type="ECO:0008006" key="6">
    <source>
        <dbReference type="Google" id="ProtNLM"/>
    </source>
</evidence>
<comment type="caution">
    <text evidence="2">The sequence shown here is derived from an EMBL/GenBank/DDBJ whole genome shotgun (WGS) entry which is preliminary data.</text>
</comment>
<evidence type="ECO:0000256" key="1">
    <source>
        <dbReference type="SAM" id="SignalP"/>
    </source>
</evidence>
<evidence type="ECO:0000313" key="4">
    <source>
        <dbReference type="Proteomes" id="UP000246005"/>
    </source>
</evidence>
<organism evidence="2 4">
    <name type="scientific">Lentzea atacamensis</name>
    <dbReference type="NCBI Taxonomy" id="531938"/>
    <lineage>
        <taxon>Bacteria</taxon>
        <taxon>Bacillati</taxon>
        <taxon>Actinomycetota</taxon>
        <taxon>Actinomycetes</taxon>
        <taxon>Pseudonocardiales</taxon>
        <taxon>Pseudonocardiaceae</taxon>
        <taxon>Lentzea</taxon>
    </lineage>
</organism>
<keyword evidence="5" id="KW-1185">Reference proteome</keyword>
<evidence type="ECO:0000313" key="2">
    <source>
        <dbReference type="EMBL" id="PWK90887.1"/>
    </source>
</evidence>
<gene>
    <name evidence="3" type="ORF">C8D87_112339</name>
    <name evidence="2" type="ORF">C8D88_101912</name>
</gene>
<accession>A0A316IBH1</accession>
<feature type="signal peptide" evidence="1">
    <location>
        <begin position="1"/>
        <end position="26"/>
    </location>
</feature>
<reference evidence="2 4" key="1">
    <citation type="submission" date="2018-05" db="EMBL/GenBank/DDBJ databases">
        <title>Genomic Encyclopedia of Type Strains, Phase IV (KMG-IV): sequencing the most valuable type-strain genomes for metagenomic binning, comparative biology and taxonomic classification.</title>
        <authorList>
            <person name="Goeker M."/>
        </authorList>
    </citation>
    <scope>NUCLEOTIDE SEQUENCE [LARGE SCALE GENOMIC DNA]</scope>
    <source>
        <strain evidence="3 5">DSM 45479</strain>
        <strain evidence="2 4">DSM 45480</strain>
    </source>
</reference>
<keyword evidence="1" id="KW-0732">Signal</keyword>
<sequence length="139" mass="14433">MNTRKILAGVLAAGAMALAAPAGAQAAVPDDPYGFCWPSASDCANGTSGTIVWSNRTATATGTIWHYSGSGSSQAQFRAFAGDKQIGKLDTRTVHAGGADEGYSVGLGDTDLRGGINRVDIRFCSPTLTNCSVWAHFYK</sequence>
<dbReference type="AlphaFoldDB" id="A0A316IBH1"/>
<proteinExistence type="predicted"/>
<feature type="chain" id="PRO_5016257317" description="Peptidase inhibitor family I36" evidence="1">
    <location>
        <begin position="27"/>
        <end position="139"/>
    </location>
</feature>
<dbReference type="Proteomes" id="UP000248714">
    <property type="component" value="Unassembled WGS sequence"/>
</dbReference>
<dbReference type="EMBL" id="QGHB01000001">
    <property type="protein sequence ID" value="PWK90887.1"/>
    <property type="molecule type" value="Genomic_DNA"/>
</dbReference>
<dbReference type="EMBL" id="QLTT01000012">
    <property type="protein sequence ID" value="RAS60437.1"/>
    <property type="molecule type" value="Genomic_DNA"/>
</dbReference>
<name>A0A316IBH1_9PSEU</name>
<evidence type="ECO:0000313" key="5">
    <source>
        <dbReference type="Proteomes" id="UP000248714"/>
    </source>
</evidence>
<dbReference type="Proteomes" id="UP000246005">
    <property type="component" value="Unassembled WGS sequence"/>
</dbReference>
<evidence type="ECO:0000313" key="3">
    <source>
        <dbReference type="EMBL" id="RAS60437.1"/>
    </source>
</evidence>